<evidence type="ECO:0000313" key="1">
    <source>
        <dbReference type="EMBL" id="JAD77469.1"/>
    </source>
</evidence>
<dbReference type="AlphaFoldDB" id="A0A0A9CMC2"/>
<organism evidence="1">
    <name type="scientific">Arundo donax</name>
    <name type="common">Giant reed</name>
    <name type="synonym">Donax arundinaceus</name>
    <dbReference type="NCBI Taxonomy" id="35708"/>
    <lineage>
        <taxon>Eukaryota</taxon>
        <taxon>Viridiplantae</taxon>
        <taxon>Streptophyta</taxon>
        <taxon>Embryophyta</taxon>
        <taxon>Tracheophyta</taxon>
        <taxon>Spermatophyta</taxon>
        <taxon>Magnoliopsida</taxon>
        <taxon>Liliopsida</taxon>
        <taxon>Poales</taxon>
        <taxon>Poaceae</taxon>
        <taxon>PACMAD clade</taxon>
        <taxon>Arundinoideae</taxon>
        <taxon>Arundineae</taxon>
        <taxon>Arundo</taxon>
    </lineage>
</organism>
<name>A0A0A9CMC2_ARUDO</name>
<proteinExistence type="predicted"/>
<protein>
    <submittedName>
        <fullName evidence="1">Uncharacterized protein</fullName>
    </submittedName>
</protein>
<dbReference type="EMBL" id="GBRH01220426">
    <property type="protein sequence ID" value="JAD77469.1"/>
    <property type="molecule type" value="Transcribed_RNA"/>
</dbReference>
<sequence length="53" mass="6284">MCMSDVFRLFRLLPLLPSYITNLQLQRAPKITSRIEQYRMSFSVRVFVCTLIS</sequence>
<accession>A0A0A9CMC2</accession>
<reference evidence="1" key="2">
    <citation type="journal article" date="2015" name="Data Brief">
        <title>Shoot transcriptome of the giant reed, Arundo donax.</title>
        <authorList>
            <person name="Barrero R.A."/>
            <person name="Guerrero F.D."/>
            <person name="Moolhuijzen P."/>
            <person name="Goolsby J.A."/>
            <person name="Tidwell J."/>
            <person name="Bellgard S.E."/>
            <person name="Bellgard M.I."/>
        </authorList>
    </citation>
    <scope>NUCLEOTIDE SEQUENCE</scope>
    <source>
        <tissue evidence="1">Shoot tissue taken approximately 20 cm above the soil surface</tissue>
    </source>
</reference>
<reference evidence="1" key="1">
    <citation type="submission" date="2014-09" db="EMBL/GenBank/DDBJ databases">
        <authorList>
            <person name="Magalhaes I.L.F."/>
            <person name="Oliveira U."/>
            <person name="Santos F.R."/>
            <person name="Vidigal T.H.D.A."/>
            <person name="Brescovit A.D."/>
            <person name="Santos A.J."/>
        </authorList>
    </citation>
    <scope>NUCLEOTIDE SEQUENCE</scope>
    <source>
        <tissue evidence="1">Shoot tissue taken approximately 20 cm above the soil surface</tissue>
    </source>
</reference>